<dbReference type="Proteomes" id="UP001324427">
    <property type="component" value="Unassembled WGS sequence"/>
</dbReference>
<accession>A0AAV9J7M6</accession>
<keyword evidence="3" id="KW-1185">Reference proteome</keyword>
<dbReference type="EMBL" id="JAVFHQ010000057">
    <property type="protein sequence ID" value="KAK4541093.1"/>
    <property type="molecule type" value="Genomic_DNA"/>
</dbReference>
<dbReference type="InterPro" id="IPR001810">
    <property type="entry name" value="F-box_dom"/>
</dbReference>
<protein>
    <recommendedName>
        <fullName evidence="1">F-box domain-containing protein</fullName>
    </recommendedName>
</protein>
<dbReference type="AlphaFoldDB" id="A0AAV9J7M6"/>
<evidence type="ECO:0000259" key="1">
    <source>
        <dbReference type="PROSITE" id="PS50181"/>
    </source>
</evidence>
<comment type="caution">
    <text evidence="2">The sequence shown here is derived from an EMBL/GenBank/DDBJ whole genome shotgun (WGS) entry which is preliminary data.</text>
</comment>
<reference evidence="2 3" key="1">
    <citation type="submission" date="2021-11" db="EMBL/GenBank/DDBJ databases">
        <title>Black yeast isolated from Biological Soil Crust.</title>
        <authorList>
            <person name="Kurbessoian T."/>
        </authorList>
    </citation>
    <scope>NUCLEOTIDE SEQUENCE [LARGE SCALE GENOMIC DNA]</scope>
    <source>
        <strain evidence="2 3">CCFEE 5522</strain>
    </source>
</reference>
<sequence>MAAAPSERMLLALPAETLVEIAGLLDEKDLVNLRQCCRKLESATHDAFRQTFFTTRVHTYTSYGLQALADIATRPSLGRKITEVIFAVRTLDELLYGPKEFCCMPRTFSWDAGQSEKDLEQREAEAGAAWAAWSREMQALSENGQNQTLLRNSFQAFVKNGIHPKLVFTDCSSYRHGTKTKLAFGTKGLLRTLGPNIMSVDLSTGDASAAIRTALGAMASAQFCVETLGLGNQDLVRPSSINASAFVVSEQLMPRLITCLQSLHTLNLELGNGIVKWSHVDYSAFCMVMGAASQLQSLRLEWDGYEQPPESVTKDILNRVGDAITSTRLAHISLENIYANASSFVAFLGRRRGSLKRLELSFTAVTATQCWKDVLDWVVGNLSLDEVSIRRLHRTDGSALVDEGGEGDFVVAAPEDVGRGLTTWTQSATYIC</sequence>
<gene>
    <name evidence="2" type="ORF">LTR36_008318</name>
</gene>
<organism evidence="2 3">
    <name type="scientific">Oleoguttula mirabilis</name>
    <dbReference type="NCBI Taxonomy" id="1507867"/>
    <lineage>
        <taxon>Eukaryota</taxon>
        <taxon>Fungi</taxon>
        <taxon>Dikarya</taxon>
        <taxon>Ascomycota</taxon>
        <taxon>Pezizomycotina</taxon>
        <taxon>Dothideomycetes</taxon>
        <taxon>Dothideomycetidae</taxon>
        <taxon>Mycosphaerellales</taxon>
        <taxon>Teratosphaeriaceae</taxon>
        <taxon>Oleoguttula</taxon>
    </lineage>
</organism>
<evidence type="ECO:0000313" key="2">
    <source>
        <dbReference type="EMBL" id="KAK4541093.1"/>
    </source>
</evidence>
<proteinExistence type="predicted"/>
<evidence type="ECO:0000313" key="3">
    <source>
        <dbReference type="Proteomes" id="UP001324427"/>
    </source>
</evidence>
<feature type="domain" description="F-box" evidence="1">
    <location>
        <begin position="7"/>
        <end position="56"/>
    </location>
</feature>
<dbReference type="PROSITE" id="PS50181">
    <property type="entry name" value="FBOX"/>
    <property type="match status" value="1"/>
</dbReference>
<dbReference type="Pfam" id="PF12937">
    <property type="entry name" value="F-box-like"/>
    <property type="match status" value="1"/>
</dbReference>
<name>A0AAV9J7M6_9PEZI</name>
<dbReference type="SMART" id="SM00256">
    <property type="entry name" value="FBOX"/>
    <property type="match status" value="1"/>
</dbReference>
<dbReference type="SUPFAM" id="SSF81383">
    <property type="entry name" value="F-box domain"/>
    <property type="match status" value="1"/>
</dbReference>
<dbReference type="InterPro" id="IPR036047">
    <property type="entry name" value="F-box-like_dom_sf"/>
</dbReference>